<sequence length="150" mass="16121">MARIMIVEDDSIILSNLSQLLGMTGLDVLEASDGQEAWTLLEAGRGNSRLVPNVILSDLMMPNLDGFQLLSAVRADRDFSHIPFVLLTARSDSSDVKTAFDLGASDYLVKPFELDELILVVKRQLGNAGVGVGADDPLGQSLEGLSSLFD</sequence>
<feature type="modified residue" description="4-aspartylphosphate" evidence="6">
    <location>
        <position position="58"/>
    </location>
</feature>
<evidence type="ECO:0000313" key="9">
    <source>
        <dbReference type="Proteomes" id="UP001156664"/>
    </source>
</evidence>
<evidence type="ECO:0000256" key="2">
    <source>
        <dbReference type="ARBA" id="ARBA00023012"/>
    </source>
</evidence>
<keyword evidence="4" id="KW-0238">DNA-binding</keyword>
<dbReference type="SMART" id="SM00448">
    <property type="entry name" value="REC"/>
    <property type="match status" value="1"/>
</dbReference>
<feature type="domain" description="Response regulatory" evidence="7">
    <location>
        <begin position="3"/>
        <end position="125"/>
    </location>
</feature>
<dbReference type="PANTHER" id="PTHR48111">
    <property type="entry name" value="REGULATOR OF RPOS"/>
    <property type="match status" value="1"/>
</dbReference>
<evidence type="ECO:0000259" key="7">
    <source>
        <dbReference type="PROSITE" id="PS50110"/>
    </source>
</evidence>
<keyword evidence="5" id="KW-0804">Transcription</keyword>
<protein>
    <recommendedName>
        <fullName evidence="7">Response regulatory domain-containing protein</fullName>
    </recommendedName>
</protein>
<dbReference type="EMBL" id="BSOJ01000032">
    <property type="protein sequence ID" value="GLR27648.1"/>
    <property type="molecule type" value="Genomic_DNA"/>
</dbReference>
<evidence type="ECO:0000256" key="6">
    <source>
        <dbReference type="PROSITE-ProRule" id="PRU00169"/>
    </source>
</evidence>
<dbReference type="InterPro" id="IPR011006">
    <property type="entry name" value="CheY-like_superfamily"/>
</dbReference>
<gene>
    <name evidence="8" type="ORF">GCM10007875_27390</name>
</gene>
<keyword evidence="1 6" id="KW-0597">Phosphoprotein</keyword>
<evidence type="ECO:0000256" key="5">
    <source>
        <dbReference type="ARBA" id="ARBA00023163"/>
    </source>
</evidence>
<dbReference type="Proteomes" id="UP001156664">
    <property type="component" value="Unassembled WGS sequence"/>
</dbReference>
<keyword evidence="3" id="KW-0805">Transcription regulation</keyword>
<reference evidence="9" key="1">
    <citation type="journal article" date="2019" name="Int. J. Syst. Evol. Microbiol.">
        <title>The Global Catalogue of Microorganisms (GCM) 10K type strain sequencing project: providing services to taxonomists for standard genome sequencing and annotation.</title>
        <authorList>
            <consortium name="The Broad Institute Genomics Platform"/>
            <consortium name="The Broad Institute Genome Sequencing Center for Infectious Disease"/>
            <person name="Wu L."/>
            <person name="Ma J."/>
        </authorList>
    </citation>
    <scope>NUCLEOTIDE SEQUENCE [LARGE SCALE GENOMIC DNA]</scope>
    <source>
        <strain evidence="9">NBRC 105857</strain>
    </source>
</reference>
<keyword evidence="2" id="KW-0902">Two-component regulatory system</keyword>
<dbReference type="InterPro" id="IPR039420">
    <property type="entry name" value="WalR-like"/>
</dbReference>
<dbReference type="CDD" id="cd17574">
    <property type="entry name" value="REC_OmpR"/>
    <property type="match status" value="1"/>
</dbReference>
<keyword evidence="9" id="KW-1185">Reference proteome</keyword>
<name>A0ABQ5YSM5_9BURK</name>
<comment type="caution">
    <text evidence="8">The sequence shown here is derived from an EMBL/GenBank/DDBJ whole genome shotgun (WGS) entry which is preliminary data.</text>
</comment>
<accession>A0ABQ5YSM5</accession>
<proteinExistence type="predicted"/>
<organism evidence="8 9">
    <name type="scientific">Limnobacter litoralis</name>
    <dbReference type="NCBI Taxonomy" id="481366"/>
    <lineage>
        <taxon>Bacteria</taxon>
        <taxon>Pseudomonadati</taxon>
        <taxon>Pseudomonadota</taxon>
        <taxon>Betaproteobacteria</taxon>
        <taxon>Burkholderiales</taxon>
        <taxon>Burkholderiaceae</taxon>
        <taxon>Limnobacter</taxon>
    </lineage>
</organism>
<dbReference type="PROSITE" id="PS50110">
    <property type="entry name" value="RESPONSE_REGULATORY"/>
    <property type="match status" value="1"/>
</dbReference>
<dbReference type="PANTHER" id="PTHR48111:SF1">
    <property type="entry name" value="TWO-COMPONENT RESPONSE REGULATOR ORR33"/>
    <property type="match status" value="1"/>
</dbReference>
<dbReference type="SUPFAM" id="SSF52172">
    <property type="entry name" value="CheY-like"/>
    <property type="match status" value="1"/>
</dbReference>
<evidence type="ECO:0000256" key="4">
    <source>
        <dbReference type="ARBA" id="ARBA00023125"/>
    </source>
</evidence>
<evidence type="ECO:0000256" key="1">
    <source>
        <dbReference type="ARBA" id="ARBA00022553"/>
    </source>
</evidence>
<dbReference type="InterPro" id="IPR001789">
    <property type="entry name" value="Sig_transdc_resp-reg_receiver"/>
</dbReference>
<evidence type="ECO:0000256" key="3">
    <source>
        <dbReference type="ARBA" id="ARBA00023015"/>
    </source>
</evidence>
<dbReference type="Pfam" id="PF00072">
    <property type="entry name" value="Response_reg"/>
    <property type="match status" value="1"/>
</dbReference>
<dbReference type="Gene3D" id="3.40.50.2300">
    <property type="match status" value="1"/>
</dbReference>
<evidence type="ECO:0000313" key="8">
    <source>
        <dbReference type="EMBL" id="GLR27648.1"/>
    </source>
</evidence>
<dbReference type="RefSeq" id="WP_284282488.1">
    <property type="nucleotide sequence ID" value="NZ_BSOJ01000032.1"/>
</dbReference>